<name>A0A061J2T2_TRYRA</name>
<dbReference type="InterPro" id="IPR029058">
    <property type="entry name" value="AB_hydrolase_fold"/>
</dbReference>
<dbReference type="Gene3D" id="3.40.50.1820">
    <property type="entry name" value="alpha/beta hydrolase"/>
    <property type="match status" value="1"/>
</dbReference>
<protein>
    <submittedName>
        <fullName evidence="1">Uncharacterized protein</fullName>
    </submittedName>
</protein>
<sequence>MELCNITSVAYIYIFFFDGSLLSPEMYRKLCVVGVIGHILPSARCQCYINSTDKVDTENDSAQMTFGVREAEIINETRLSEEKGPDSLGDIESHDVHPVSEKEHFFAEMNKLQYFFSQEGPYIGSRKKDITEHSVDKRHRRHIVRVPQPESEYRPNETSFRRLPKNTRIPNEYELRALYPQSTGLTLVEGKAACVDHSAFGPDEDPAPMAYSMLTPPDWSKEREYPYMVVLPDHRGIPRDFEDVCANFFERPMHRELMLEQNWVVISPVVNLRHNFQIPVEAIVARFCDWVTENFNVEHRRVHLFGKGNGAYVALRTVMEYKEVAISVTAILGRSGTPFRPLDRPQDKVRNFNGVHSLVFVPGLLRKQDWYYKFKFMMDMARIRPALRNVHFADVRDHQVYYAINPYEFWNHMRYFRQHNIKMVTEGGYYVH</sequence>
<dbReference type="EMBL" id="AUPL01002528">
    <property type="protein sequence ID" value="ESL09748.1"/>
    <property type="molecule type" value="Genomic_DNA"/>
</dbReference>
<organism evidence="1 2">
    <name type="scientific">Trypanosoma rangeli SC58</name>
    <dbReference type="NCBI Taxonomy" id="429131"/>
    <lineage>
        <taxon>Eukaryota</taxon>
        <taxon>Discoba</taxon>
        <taxon>Euglenozoa</taxon>
        <taxon>Kinetoplastea</taxon>
        <taxon>Metakinetoplastina</taxon>
        <taxon>Trypanosomatida</taxon>
        <taxon>Trypanosomatidae</taxon>
        <taxon>Trypanosoma</taxon>
        <taxon>Herpetosoma</taxon>
    </lineage>
</organism>
<evidence type="ECO:0000313" key="2">
    <source>
        <dbReference type="Proteomes" id="UP000031737"/>
    </source>
</evidence>
<dbReference type="VEuPathDB" id="TriTrypDB:TRSC58_02528"/>
<dbReference type="SUPFAM" id="SSF53474">
    <property type="entry name" value="alpha/beta-Hydrolases"/>
    <property type="match status" value="1"/>
</dbReference>
<accession>A0A061J2T2</accession>
<evidence type="ECO:0000313" key="1">
    <source>
        <dbReference type="EMBL" id="ESL09748.1"/>
    </source>
</evidence>
<dbReference type="AlphaFoldDB" id="A0A061J2T2"/>
<dbReference type="OrthoDB" id="269203at2759"/>
<reference evidence="1 2" key="1">
    <citation type="submission" date="2013-07" db="EMBL/GenBank/DDBJ databases">
        <authorList>
            <person name="Stoco P.H."/>
            <person name="Wagner G."/>
            <person name="Gerber A."/>
            <person name="Zaha A."/>
            <person name="Thompson C."/>
            <person name="Bartholomeu D.C."/>
            <person name="Luckemeyer D.D."/>
            <person name="Bahia D."/>
            <person name="Loreto E."/>
            <person name="Prestes E.B."/>
            <person name="Lima F.M."/>
            <person name="Rodrigues-Luiz G."/>
            <person name="Vallejo G.A."/>
            <person name="Filho J.F."/>
            <person name="Monteiro K.M."/>
            <person name="Tyler K.M."/>
            <person name="de Almeida L.G."/>
            <person name="Ortiz M.F."/>
            <person name="Siervo M.A."/>
            <person name="de Moraes M.H."/>
            <person name="Cunha O.L."/>
            <person name="Mendonca-Neto R."/>
            <person name="Silva R."/>
            <person name="Teixeira S.M."/>
            <person name="Murta S.M."/>
            <person name="Sincero T.C."/>
            <person name="Mendes T.A."/>
            <person name="Urmenyi T.P."/>
            <person name="Silva V.G."/>
            <person name="da Rocha W.D."/>
            <person name="Andersson B."/>
            <person name="Romanha A.J."/>
            <person name="Steindel M."/>
            <person name="de Vasconcelos A.T."/>
            <person name="Grisard E.C."/>
        </authorList>
    </citation>
    <scope>NUCLEOTIDE SEQUENCE [LARGE SCALE GENOMIC DNA]</scope>
    <source>
        <strain evidence="1 2">SC58</strain>
    </source>
</reference>
<keyword evidence="2" id="KW-1185">Reference proteome</keyword>
<proteinExistence type="predicted"/>
<dbReference type="Proteomes" id="UP000031737">
    <property type="component" value="Unassembled WGS sequence"/>
</dbReference>
<comment type="caution">
    <text evidence="1">The sequence shown here is derived from an EMBL/GenBank/DDBJ whole genome shotgun (WGS) entry which is preliminary data.</text>
</comment>
<gene>
    <name evidence="1" type="ORF">TRSC58_02528</name>
</gene>